<reference evidence="3" key="1">
    <citation type="submission" date="2021-02" db="EMBL/GenBank/DDBJ databases">
        <authorList>
            <person name="Dougan E. K."/>
            <person name="Rhodes N."/>
            <person name="Thang M."/>
            <person name="Chan C."/>
        </authorList>
    </citation>
    <scope>NUCLEOTIDE SEQUENCE</scope>
</reference>
<keyword evidence="1" id="KW-0472">Membrane</keyword>
<feature type="transmembrane region" description="Helical" evidence="1">
    <location>
        <begin position="466"/>
        <end position="484"/>
    </location>
</feature>
<evidence type="ECO:0000256" key="1">
    <source>
        <dbReference type="SAM" id="Phobius"/>
    </source>
</evidence>
<protein>
    <submittedName>
        <fullName evidence="3">Uncharacterized protein</fullName>
    </submittedName>
</protein>
<gene>
    <name evidence="3" type="ORF">SNAT2548_LOCUS26826</name>
</gene>
<dbReference type="OrthoDB" id="441432at2759"/>
<dbReference type="Proteomes" id="UP000604046">
    <property type="component" value="Unassembled WGS sequence"/>
</dbReference>
<feature type="transmembrane region" description="Helical" evidence="1">
    <location>
        <begin position="582"/>
        <end position="601"/>
    </location>
</feature>
<keyword evidence="1" id="KW-1133">Transmembrane helix</keyword>
<accession>A0A812SIU9</accession>
<keyword evidence="1" id="KW-0812">Transmembrane</keyword>
<keyword evidence="2" id="KW-0732">Signal</keyword>
<name>A0A812SIU9_9DINO</name>
<dbReference type="AlphaFoldDB" id="A0A812SIU9"/>
<feature type="transmembrane region" description="Helical" evidence="1">
    <location>
        <begin position="496"/>
        <end position="518"/>
    </location>
</feature>
<comment type="caution">
    <text evidence="3">The sequence shown here is derived from an EMBL/GenBank/DDBJ whole genome shotgun (WGS) entry which is preliminary data.</text>
</comment>
<feature type="transmembrane region" description="Helical" evidence="1">
    <location>
        <begin position="335"/>
        <end position="353"/>
    </location>
</feature>
<feature type="transmembrane region" description="Helical" evidence="1">
    <location>
        <begin position="276"/>
        <end position="295"/>
    </location>
</feature>
<organism evidence="3 4">
    <name type="scientific">Symbiodinium natans</name>
    <dbReference type="NCBI Taxonomy" id="878477"/>
    <lineage>
        <taxon>Eukaryota</taxon>
        <taxon>Sar</taxon>
        <taxon>Alveolata</taxon>
        <taxon>Dinophyceae</taxon>
        <taxon>Suessiales</taxon>
        <taxon>Symbiodiniaceae</taxon>
        <taxon>Symbiodinium</taxon>
    </lineage>
</organism>
<proteinExistence type="predicted"/>
<dbReference type="EMBL" id="CAJNDS010002444">
    <property type="protein sequence ID" value="CAE7477606.1"/>
    <property type="molecule type" value="Genomic_DNA"/>
</dbReference>
<feature type="signal peptide" evidence="2">
    <location>
        <begin position="1"/>
        <end position="29"/>
    </location>
</feature>
<evidence type="ECO:0000313" key="3">
    <source>
        <dbReference type="EMBL" id="CAE7477606.1"/>
    </source>
</evidence>
<feature type="transmembrane region" description="Helical" evidence="1">
    <location>
        <begin position="176"/>
        <end position="202"/>
    </location>
</feature>
<feature type="chain" id="PRO_5032971471" evidence="2">
    <location>
        <begin position="30"/>
        <end position="623"/>
    </location>
</feature>
<evidence type="ECO:0000256" key="2">
    <source>
        <dbReference type="SAM" id="SignalP"/>
    </source>
</evidence>
<sequence length="623" mass="68253">MAMCLLHGATQCFCLSLLLASLDFQKGTGLCEAVRVLKIYTTSNPTSNSTGILEEMEDALKVPAPEEGGNITDVRFEFEGQGGKAPGIMTLPWFADSAWIVARPGGEMQEQMKKKAGMDALAQVEKIGSQDVHHAGRVDILHMWAKLVEGHHGYTVVLKLRGNPWREMPKPLLMKLFWCILLAGLVPAFFVGLGACLLPCFLCRQCGLPGLRGILTEQDQNVPRLDRSLLIRATGSRWLQATLVVLAAAVVAAAAYETLCGSRRYIYHGNPLVSAAIIAFAFSWLLQSIVVIWGCKAAKRVTLVAKHVADIPCPVDRESLAGELRGLACAFAPKLLATVLFSVGLLCAVPPRMQFALAELSRPSYPIWNRIADVAHECSLPVVMVACECVLTVMTCRFILEAFIVARTAKSLVIAVKDELRKETADSADPEHLRKIHVASGHLANHVLFELAKISKPTLGLVTLKMLWACSSVVPLVFLMGRAAEQSGSDCTKLLVVGLPVYILSDSLLGLACLWLPASVSDSCRDLVKELNNVRVRPFKKGCEAEVERQIRLTELFLKEQNRGKGPGFVLDGFGTLLDKKMILSMFTKFLALSSIMLTILRKAYEEPRKIMQEESLLYGQEA</sequence>
<keyword evidence="4" id="KW-1185">Reference proteome</keyword>
<feature type="transmembrane region" description="Helical" evidence="1">
    <location>
        <begin position="238"/>
        <end position="256"/>
    </location>
</feature>
<evidence type="ECO:0000313" key="4">
    <source>
        <dbReference type="Proteomes" id="UP000604046"/>
    </source>
</evidence>